<dbReference type="AlphaFoldDB" id="A0A1I7XC70"/>
<protein>
    <submittedName>
        <fullName evidence="3">Uncharacterized protein</fullName>
    </submittedName>
</protein>
<keyword evidence="2" id="KW-1185">Reference proteome</keyword>
<proteinExistence type="predicted"/>
<sequence>MRMLTFLVILIILQLGEAKPILCTPSSPIHYFRIPKLPKCNYLFKNYTSAVKYEVFKPNIIEYLSEFTTEIWSKKYNFLTIDKSSPLEDGRFRKCLKYFYLFE</sequence>
<accession>A0A1I7XC70</accession>
<evidence type="ECO:0000313" key="3">
    <source>
        <dbReference type="WBParaSite" id="Hba_15114"/>
    </source>
</evidence>
<evidence type="ECO:0000313" key="2">
    <source>
        <dbReference type="Proteomes" id="UP000095283"/>
    </source>
</evidence>
<reference evidence="3" key="1">
    <citation type="submission" date="2016-11" db="UniProtKB">
        <authorList>
            <consortium name="WormBaseParasite"/>
        </authorList>
    </citation>
    <scope>IDENTIFICATION</scope>
</reference>
<keyword evidence="1" id="KW-0732">Signal</keyword>
<dbReference type="WBParaSite" id="Hba_15114">
    <property type="protein sequence ID" value="Hba_15114"/>
    <property type="gene ID" value="Hba_15114"/>
</dbReference>
<evidence type="ECO:0000256" key="1">
    <source>
        <dbReference type="SAM" id="SignalP"/>
    </source>
</evidence>
<feature type="signal peptide" evidence="1">
    <location>
        <begin position="1"/>
        <end position="18"/>
    </location>
</feature>
<organism evidence="2 3">
    <name type="scientific">Heterorhabditis bacteriophora</name>
    <name type="common">Entomopathogenic nematode worm</name>
    <dbReference type="NCBI Taxonomy" id="37862"/>
    <lineage>
        <taxon>Eukaryota</taxon>
        <taxon>Metazoa</taxon>
        <taxon>Ecdysozoa</taxon>
        <taxon>Nematoda</taxon>
        <taxon>Chromadorea</taxon>
        <taxon>Rhabditida</taxon>
        <taxon>Rhabditina</taxon>
        <taxon>Rhabditomorpha</taxon>
        <taxon>Strongyloidea</taxon>
        <taxon>Heterorhabditidae</taxon>
        <taxon>Heterorhabditis</taxon>
    </lineage>
</organism>
<name>A0A1I7XC70_HETBA</name>
<feature type="chain" id="PRO_5009311075" evidence="1">
    <location>
        <begin position="19"/>
        <end position="103"/>
    </location>
</feature>
<dbReference type="Proteomes" id="UP000095283">
    <property type="component" value="Unplaced"/>
</dbReference>